<proteinExistence type="predicted"/>
<sequence length="77" mass="8740">MGPEVAHEHKSLTHSHQHQTNPNSVKQTLINTQQNDVVLFSSRRVSSPVTLTGTDTGSIFFDLFLLFKSHHQIVNFR</sequence>
<dbReference type="EMBL" id="JAUHHV010000011">
    <property type="protein sequence ID" value="KAK1407087.1"/>
    <property type="molecule type" value="Genomic_DNA"/>
</dbReference>
<feature type="compositionally biased region" description="Basic and acidic residues" evidence="1">
    <location>
        <begin position="1"/>
        <end position="11"/>
    </location>
</feature>
<gene>
    <name evidence="2" type="ORF">QVD17_38698</name>
</gene>
<comment type="caution">
    <text evidence="2">The sequence shown here is derived from an EMBL/GenBank/DDBJ whole genome shotgun (WGS) entry which is preliminary data.</text>
</comment>
<evidence type="ECO:0000313" key="2">
    <source>
        <dbReference type="EMBL" id="KAK1407087.1"/>
    </source>
</evidence>
<protein>
    <submittedName>
        <fullName evidence="2">Uncharacterized protein</fullName>
    </submittedName>
</protein>
<accession>A0AAD8NFK6</accession>
<reference evidence="2" key="1">
    <citation type="journal article" date="2023" name="bioRxiv">
        <title>Improved chromosome-level genome assembly for marigold (Tagetes erecta).</title>
        <authorList>
            <person name="Jiang F."/>
            <person name="Yuan L."/>
            <person name="Wang S."/>
            <person name="Wang H."/>
            <person name="Xu D."/>
            <person name="Wang A."/>
            <person name="Fan W."/>
        </authorList>
    </citation>
    <scope>NUCLEOTIDE SEQUENCE</scope>
    <source>
        <strain evidence="2">WSJ</strain>
        <tissue evidence="2">Leaf</tissue>
    </source>
</reference>
<feature type="compositionally biased region" description="Polar residues" evidence="1">
    <location>
        <begin position="18"/>
        <end position="28"/>
    </location>
</feature>
<feature type="region of interest" description="Disordered" evidence="1">
    <location>
        <begin position="1"/>
        <end position="28"/>
    </location>
</feature>
<evidence type="ECO:0000256" key="1">
    <source>
        <dbReference type="SAM" id="MobiDB-lite"/>
    </source>
</evidence>
<dbReference type="Proteomes" id="UP001229421">
    <property type="component" value="Unassembled WGS sequence"/>
</dbReference>
<name>A0AAD8NFK6_TARER</name>
<dbReference type="AlphaFoldDB" id="A0AAD8NFK6"/>
<organism evidence="2 3">
    <name type="scientific">Tagetes erecta</name>
    <name type="common">African marigold</name>
    <dbReference type="NCBI Taxonomy" id="13708"/>
    <lineage>
        <taxon>Eukaryota</taxon>
        <taxon>Viridiplantae</taxon>
        <taxon>Streptophyta</taxon>
        <taxon>Embryophyta</taxon>
        <taxon>Tracheophyta</taxon>
        <taxon>Spermatophyta</taxon>
        <taxon>Magnoliopsida</taxon>
        <taxon>eudicotyledons</taxon>
        <taxon>Gunneridae</taxon>
        <taxon>Pentapetalae</taxon>
        <taxon>asterids</taxon>
        <taxon>campanulids</taxon>
        <taxon>Asterales</taxon>
        <taxon>Asteraceae</taxon>
        <taxon>Asteroideae</taxon>
        <taxon>Heliantheae alliance</taxon>
        <taxon>Tageteae</taxon>
        <taxon>Tagetes</taxon>
    </lineage>
</organism>
<evidence type="ECO:0000313" key="3">
    <source>
        <dbReference type="Proteomes" id="UP001229421"/>
    </source>
</evidence>
<keyword evidence="3" id="KW-1185">Reference proteome</keyword>